<dbReference type="Pfam" id="PF14580">
    <property type="entry name" value="LRR_9"/>
    <property type="match status" value="1"/>
</dbReference>
<dbReference type="PANTHER" id="PTHR45973:SF12">
    <property type="entry name" value="DYNEIN REGULATORY COMPLEX SUBUNIT 3"/>
    <property type="match status" value="1"/>
</dbReference>
<evidence type="ECO:0000256" key="12">
    <source>
        <dbReference type="ARBA" id="ARBA00038378"/>
    </source>
</evidence>
<dbReference type="InterPro" id="IPR050576">
    <property type="entry name" value="Cilia_flagella_integrity"/>
</dbReference>
<dbReference type="SUPFAM" id="SSF52075">
    <property type="entry name" value="Outer arm dynein light chain 1"/>
    <property type="match status" value="1"/>
</dbReference>
<keyword evidence="7" id="KW-0175">Coiled coil</keyword>
<evidence type="ECO:0000313" key="14">
    <source>
        <dbReference type="EMBL" id="KAG5681171.1"/>
    </source>
</evidence>
<evidence type="ECO:0000256" key="8">
    <source>
        <dbReference type="ARBA" id="ARBA00023069"/>
    </source>
</evidence>
<organism evidence="14 15">
    <name type="scientific">Polypedilum vanderplanki</name>
    <name type="common">Sleeping chironomid midge</name>
    <dbReference type="NCBI Taxonomy" id="319348"/>
    <lineage>
        <taxon>Eukaryota</taxon>
        <taxon>Metazoa</taxon>
        <taxon>Ecdysozoa</taxon>
        <taxon>Arthropoda</taxon>
        <taxon>Hexapoda</taxon>
        <taxon>Insecta</taxon>
        <taxon>Pterygota</taxon>
        <taxon>Neoptera</taxon>
        <taxon>Endopterygota</taxon>
        <taxon>Diptera</taxon>
        <taxon>Nematocera</taxon>
        <taxon>Chironomoidea</taxon>
        <taxon>Chironomidae</taxon>
        <taxon>Chironominae</taxon>
        <taxon>Polypedilum</taxon>
        <taxon>Polypedilum</taxon>
    </lineage>
</organism>
<dbReference type="InterPro" id="IPR001611">
    <property type="entry name" value="Leu-rich_rpt"/>
</dbReference>
<protein>
    <recommendedName>
        <fullName evidence="11">Dynein axonemal assembly factor 1 homolog</fullName>
    </recommendedName>
    <alternativeName>
        <fullName evidence="13">Dynein regulatory complex subunit 3</fullName>
    </alternativeName>
</protein>
<comment type="function">
    <text evidence="1">Cilium-specific protein required for cilia structures.</text>
</comment>
<keyword evidence="15" id="KW-1185">Reference proteome</keyword>
<dbReference type="SMART" id="SM00365">
    <property type="entry name" value="LRR_SD22"/>
    <property type="match status" value="4"/>
</dbReference>
<evidence type="ECO:0000256" key="1">
    <source>
        <dbReference type="ARBA" id="ARBA00003843"/>
    </source>
</evidence>
<evidence type="ECO:0000256" key="5">
    <source>
        <dbReference type="ARBA" id="ARBA00022737"/>
    </source>
</evidence>
<keyword evidence="10" id="KW-0966">Cell projection</keyword>
<keyword evidence="4" id="KW-0433">Leucine-rich repeat</keyword>
<dbReference type="AlphaFoldDB" id="A0A9J6CHC9"/>
<keyword evidence="6" id="KW-0282">Flagellum</keyword>
<comment type="similarity">
    <text evidence="12">Belongs to the DRC3 family.</text>
</comment>
<proteinExistence type="inferred from homology"/>
<dbReference type="Proteomes" id="UP001107558">
    <property type="component" value="Chromosome 1"/>
</dbReference>
<evidence type="ECO:0000256" key="11">
    <source>
        <dbReference type="ARBA" id="ARBA00024433"/>
    </source>
</evidence>
<evidence type="ECO:0000256" key="4">
    <source>
        <dbReference type="ARBA" id="ARBA00022614"/>
    </source>
</evidence>
<evidence type="ECO:0000256" key="2">
    <source>
        <dbReference type="ARBA" id="ARBA00004611"/>
    </source>
</evidence>
<dbReference type="EMBL" id="JADBJN010000001">
    <property type="protein sequence ID" value="KAG5681171.1"/>
    <property type="molecule type" value="Genomic_DNA"/>
</dbReference>
<evidence type="ECO:0000256" key="3">
    <source>
        <dbReference type="ARBA" id="ARBA00022490"/>
    </source>
</evidence>
<dbReference type="OrthoDB" id="27917at2759"/>
<comment type="caution">
    <text evidence="14">The sequence shown here is derived from an EMBL/GenBank/DDBJ whole genome shotgun (WGS) entry which is preliminary data.</text>
</comment>
<name>A0A9J6CHC9_POLVA</name>
<dbReference type="InterPro" id="IPR032675">
    <property type="entry name" value="LRR_dom_sf"/>
</dbReference>
<dbReference type="PROSITE" id="PS51450">
    <property type="entry name" value="LRR"/>
    <property type="match status" value="3"/>
</dbReference>
<dbReference type="Gene3D" id="3.80.10.10">
    <property type="entry name" value="Ribonuclease Inhibitor"/>
    <property type="match status" value="1"/>
</dbReference>
<accession>A0A9J6CHC9</accession>
<reference evidence="14" key="1">
    <citation type="submission" date="2021-03" db="EMBL/GenBank/DDBJ databases">
        <title>Chromosome level genome of the anhydrobiotic midge Polypedilum vanderplanki.</title>
        <authorList>
            <person name="Yoshida Y."/>
            <person name="Kikawada T."/>
            <person name="Gusev O."/>
        </authorList>
    </citation>
    <scope>NUCLEOTIDE SEQUENCE</scope>
    <source>
        <strain evidence="14">NIAS01</strain>
        <tissue evidence="14">Whole body or cell culture</tissue>
    </source>
</reference>
<keyword evidence="9" id="KW-0206">Cytoskeleton</keyword>
<dbReference type="GO" id="GO:0005929">
    <property type="term" value="C:cilium"/>
    <property type="evidence" value="ECO:0007669"/>
    <property type="project" value="TreeGrafter"/>
</dbReference>
<keyword evidence="8" id="KW-0969">Cilium</keyword>
<gene>
    <name evidence="14" type="ORF">PVAND_010629</name>
</gene>
<keyword evidence="3" id="KW-0963">Cytoplasm</keyword>
<evidence type="ECO:0000256" key="7">
    <source>
        <dbReference type="ARBA" id="ARBA00023054"/>
    </source>
</evidence>
<evidence type="ECO:0000256" key="6">
    <source>
        <dbReference type="ARBA" id="ARBA00022846"/>
    </source>
</evidence>
<evidence type="ECO:0000256" key="10">
    <source>
        <dbReference type="ARBA" id="ARBA00023273"/>
    </source>
</evidence>
<evidence type="ECO:0000256" key="13">
    <source>
        <dbReference type="ARBA" id="ARBA00040950"/>
    </source>
</evidence>
<evidence type="ECO:0000256" key="9">
    <source>
        <dbReference type="ARBA" id="ARBA00023212"/>
    </source>
</evidence>
<evidence type="ECO:0000313" key="15">
    <source>
        <dbReference type="Proteomes" id="UP001107558"/>
    </source>
</evidence>
<dbReference type="PANTHER" id="PTHR45973">
    <property type="entry name" value="PROTEIN PHOSPHATASE 1 REGULATORY SUBUNIT SDS22-RELATED"/>
    <property type="match status" value="1"/>
</dbReference>
<comment type="subcellular location">
    <subcellularLocation>
        <location evidence="2">Cytoplasm</location>
        <location evidence="2">Cytoskeleton</location>
        <location evidence="2">Flagellum axoneme</location>
    </subcellularLocation>
</comment>
<sequence>MDELDHRKIFNKIIFKELEPSVLNEEVIRNAVYEQGPAGEAGRLFRQMEIQYEKVTVLRLEFLNILKIDHLWILPNLSILSLAFNKIDKIENLDSLTALKELNLAYNSIEKLGNLDKLRNLEIFNVFGNKIRKIENVDCLENLIIFSAGNNLIDTKDGLERLRFLKKLRSLNLKGNEIEKNDKHFRLYIAGLLPDLTYYEYRHINKLEREEGKDRFRFKLREIVDNEKFEVQERERIKQATADRIHHTACFVEDFDDDQLFQSLFVFTNDGQGQCLLEIGEEANNLRDEFRYQTYAVTQTIFKIGLDEYEKRTNEEKVFRHCVAVGKKEVQVLGQNIANEFLERSENIFITLKKIYDDYYNGSLKDADTSLIAQQVKELSEEFQKLYDTTWKSLMENEMHMHECVVEAISTFENIIQDIMNVFIEKCKTQFVLLRELEGNFIDGLIEAVQTFVTTKASFGMEDQIPSELRESLLDREIINGYAIGMREMHLSKIDGREDTLILRGKKWVADLCEKLMKDEIDRNRQKVMEINYFLDIKQSKFDELTSELYFDKDVDTVDTPTTATIETHQDDMLAATTN</sequence>
<keyword evidence="5" id="KW-0677">Repeat</keyword>